<dbReference type="Proteomes" id="UP001230649">
    <property type="component" value="Unassembled WGS sequence"/>
</dbReference>
<organism evidence="1 2">
    <name type="scientific">Naganishia adeliensis</name>
    <dbReference type="NCBI Taxonomy" id="92952"/>
    <lineage>
        <taxon>Eukaryota</taxon>
        <taxon>Fungi</taxon>
        <taxon>Dikarya</taxon>
        <taxon>Basidiomycota</taxon>
        <taxon>Agaricomycotina</taxon>
        <taxon>Tremellomycetes</taxon>
        <taxon>Filobasidiales</taxon>
        <taxon>Filobasidiaceae</taxon>
        <taxon>Naganishia</taxon>
    </lineage>
</organism>
<keyword evidence="2" id="KW-1185">Reference proteome</keyword>
<proteinExistence type="predicted"/>
<evidence type="ECO:0000313" key="2">
    <source>
        <dbReference type="Proteomes" id="UP001230649"/>
    </source>
</evidence>
<name>A0ACC2W6Q5_9TREE</name>
<sequence>MQLRGICEDGTASWVRFIKRDVPDIVAGHRETMRRFREQSRMRMFPYFIPCRDPAKSTIEAVYDEPVLFQPEESEKDKEARKQAVATFQSAVKHAKETYCEIENTWIKSFRRLPPAEGCVNSDSEGNPDDDEEDDSDRSSNYGSDHGSKHDETASQEPNTDGGLSGSEWDFLQRDGQLNSKGGSNSSWISVPSQNSKPDK</sequence>
<evidence type="ECO:0000313" key="1">
    <source>
        <dbReference type="EMBL" id="KAJ9107088.1"/>
    </source>
</evidence>
<reference evidence="1" key="1">
    <citation type="submission" date="2023-04" db="EMBL/GenBank/DDBJ databases">
        <title>Draft Genome sequencing of Naganishia species isolated from polar environments using Oxford Nanopore Technology.</title>
        <authorList>
            <person name="Leo P."/>
            <person name="Venkateswaran K."/>
        </authorList>
    </citation>
    <scope>NUCLEOTIDE SEQUENCE</scope>
    <source>
        <strain evidence="1">MNA-CCFEE 5262</strain>
    </source>
</reference>
<gene>
    <name evidence="1" type="ORF">QFC20_003813</name>
</gene>
<protein>
    <submittedName>
        <fullName evidence="1">Uncharacterized protein</fullName>
    </submittedName>
</protein>
<dbReference type="EMBL" id="JASBWS010000038">
    <property type="protein sequence ID" value="KAJ9107088.1"/>
    <property type="molecule type" value="Genomic_DNA"/>
</dbReference>
<comment type="caution">
    <text evidence="1">The sequence shown here is derived from an EMBL/GenBank/DDBJ whole genome shotgun (WGS) entry which is preliminary data.</text>
</comment>
<accession>A0ACC2W6Q5</accession>